<evidence type="ECO:0000256" key="2">
    <source>
        <dbReference type="SAM" id="SignalP"/>
    </source>
</evidence>
<reference evidence="3" key="1">
    <citation type="submission" date="2022-10" db="EMBL/GenBank/DDBJ databases">
        <title>Comparative genomics and taxonomic characterization of three novel marine species of genus Reichenbachiella exhibiting antioxidant and polysaccharide degradation activities.</title>
        <authorList>
            <person name="Muhammad N."/>
            <person name="Lee Y.-J."/>
            <person name="Ko J."/>
            <person name="Kim S.-G."/>
        </authorList>
    </citation>
    <scope>NUCLEOTIDE SEQUENCE</scope>
    <source>
        <strain evidence="3">Wsw4-B4</strain>
    </source>
</reference>
<feature type="transmembrane region" description="Helical" evidence="1">
    <location>
        <begin position="243"/>
        <end position="261"/>
    </location>
</feature>
<gene>
    <name evidence="3" type="ORF">N7E81_11890</name>
</gene>
<protein>
    <recommendedName>
        <fullName evidence="5">DUF5683 domain-containing protein</fullName>
    </recommendedName>
</protein>
<name>A0ABY6CVW9_9BACT</name>
<dbReference type="EMBL" id="CP106735">
    <property type="protein sequence ID" value="UXX78059.1"/>
    <property type="molecule type" value="Genomic_DNA"/>
</dbReference>
<dbReference type="Proteomes" id="UP001062165">
    <property type="component" value="Chromosome"/>
</dbReference>
<feature type="signal peptide" evidence="2">
    <location>
        <begin position="1"/>
        <end position="22"/>
    </location>
</feature>
<keyword evidence="1" id="KW-0812">Transmembrane</keyword>
<keyword evidence="4" id="KW-1185">Reference proteome</keyword>
<keyword evidence="1" id="KW-1133">Transmembrane helix</keyword>
<keyword evidence="2" id="KW-0732">Signal</keyword>
<keyword evidence="1" id="KW-0472">Membrane</keyword>
<feature type="chain" id="PRO_5047233833" description="DUF5683 domain-containing protein" evidence="2">
    <location>
        <begin position="23"/>
        <end position="278"/>
    </location>
</feature>
<accession>A0ABY6CVW9</accession>
<evidence type="ECO:0000256" key="1">
    <source>
        <dbReference type="SAM" id="Phobius"/>
    </source>
</evidence>
<evidence type="ECO:0008006" key="5">
    <source>
        <dbReference type="Google" id="ProtNLM"/>
    </source>
</evidence>
<evidence type="ECO:0000313" key="3">
    <source>
        <dbReference type="EMBL" id="UXX78059.1"/>
    </source>
</evidence>
<dbReference type="RefSeq" id="WP_263049805.1">
    <property type="nucleotide sequence ID" value="NZ_CP106735.1"/>
</dbReference>
<evidence type="ECO:0000313" key="4">
    <source>
        <dbReference type="Proteomes" id="UP001062165"/>
    </source>
</evidence>
<sequence>MHQQAKLLFLFMFLWLVSKAQGQNGKRTENTVLKLDKGENPYSKRKSAWLVKNGFDVDVYDWQNKEINQQLKGAFDQRTSAYVWGVVGLASAVQLGNQMINNDEGRGFWFTASVTSGVIASIQSFKAKKRVKQVNIWHQNLDSVNQDSVSALSIHKHYHLPSPYKPSKNKYLLKNDFDLYAYHWDNEEINLQLDKAFELRSTGQVLLGVSLGSFFLGALYKLAGMLADENDKGGSAGRIGTGLYIASGAMVTGSIVLTSLAQGKVRKAEQQRILLSTQ</sequence>
<organism evidence="3 4">
    <name type="scientific">Reichenbachiella carrageenanivorans</name>
    <dbReference type="NCBI Taxonomy" id="2979869"/>
    <lineage>
        <taxon>Bacteria</taxon>
        <taxon>Pseudomonadati</taxon>
        <taxon>Bacteroidota</taxon>
        <taxon>Cytophagia</taxon>
        <taxon>Cytophagales</taxon>
        <taxon>Reichenbachiellaceae</taxon>
        <taxon>Reichenbachiella</taxon>
    </lineage>
</organism>
<proteinExistence type="predicted"/>
<feature type="transmembrane region" description="Helical" evidence="1">
    <location>
        <begin position="205"/>
        <end position="223"/>
    </location>
</feature>